<dbReference type="EMBL" id="FMCV01000004">
    <property type="protein sequence ID" value="SCE90400.1"/>
    <property type="molecule type" value="Genomic_DNA"/>
</dbReference>
<organism evidence="1 2">
    <name type="scientific">Micromonospora marina</name>
    <dbReference type="NCBI Taxonomy" id="307120"/>
    <lineage>
        <taxon>Bacteria</taxon>
        <taxon>Bacillati</taxon>
        <taxon>Actinomycetota</taxon>
        <taxon>Actinomycetes</taxon>
        <taxon>Micromonosporales</taxon>
        <taxon>Micromonosporaceae</taxon>
        <taxon>Micromonospora</taxon>
    </lineage>
</organism>
<dbReference type="AlphaFoldDB" id="A0A1C4W2F3"/>
<name>A0A1C4W2F3_9ACTN</name>
<dbReference type="InterPro" id="IPR012349">
    <property type="entry name" value="Split_barrel_FMN-bd"/>
</dbReference>
<keyword evidence="2" id="KW-1185">Reference proteome</keyword>
<dbReference type="Proteomes" id="UP000198551">
    <property type="component" value="Unassembled WGS sequence"/>
</dbReference>
<evidence type="ECO:0000313" key="2">
    <source>
        <dbReference type="Proteomes" id="UP000198551"/>
    </source>
</evidence>
<sequence length="69" mass="8102">MIDGDVETLAVDALPTEHGDRFGTRTGFDPRTLITPYRWHRITPRRIQAWREADELPGRTLKRDGRWLD</sequence>
<protein>
    <submittedName>
        <fullName evidence="1">Uncharacterized protein</fullName>
    </submittedName>
</protein>
<dbReference type="RefSeq" id="WP_244166905.1">
    <property type="nucleotide sequence ID" value="NZ_FMCV01000004.1"/>
</dbReference>
<reference evidence="2" key="1">
    <citation type="submission" date="2016-06" db="EMBL/GenBank/DDBJ databases">
        <authorList>
            <person name="Varghese N."/>
        </authorList>
    </citation>
    <scope>NUCLEOTIDE SEQUENCE [LARGE SCALE GENOMIC DNA]</scope>
    <source>
        <strain evidence="2">DSM 45555</strain>
    </source>
</reference>
<accession>A0A1C4W2F3</accession>
<evidence type="ECO:0000313" key="1">
    <source>
        <dbReference type="EMBL" id="SCE90400.1"/>
    </source>
</evidence>
<gene>
    <name evidence="1" type="ORF">GA0070215_104182</name>
</gene>
<proteinExistence type="predicted"/>
<dbReference type="Gene3D" id="2.30.110.10">
    <property type="entry name" value="Electron Transport, Fmn-binding Protein, Chain A"/>
    <property type="match status" value="1"/>
</dbReference>